<name>A0A7E4US76_PANRE</name>
<evidence type="ECO:0000313" key="2">
    <source>
        <dbReference type="Proteomes" id="UP000492821"/>
    </source>
</evidence>
<dbReference type="AlphaFoldDB" id="A0A7E4US76"/>
<proteinExistence type="predicted"/>
<organism evidence="2 3">
    <name type="scientific">Panagrellus redivivus</name>
    <name type="common">Microworm</name>
    <dbReference type="NCBI Taxonomy" id="6233"/>
    <lineage>
        <taxon>Eukaryota</taxon>
        <taxon>Metazoa</taxon>
        <taxon>Ecdysozoa</taxon>
        <taxon>Nematoda</taxon>
        <taxon>Chromadorea</taxon>
        <taxon>Rhabditida</taxon>
        <taxon>Tylenchina</taxon>
        <taxon>Panagrolaimomorpha</taxon>
        <taxon>Panagrolaimoidea</taxon>
        <taxon>Panagrolaimidae</taxon>
        <taxon>Panagrellus</taxon>
    </lineage>
</organism>
<keyword evidence="2" id="KW-1185">Reference proteome</keyword>
<feature type="region of interest" description="Disordered" evidence="1">
    <location>
        <begin position="1"/>
        <end position="31"/>
    </location>
</feature>
<feature type="compositionally biased region" description="Basic and acidic residues" evidence="1">
    <location>
        <begin position="14"/>
        <end position="23"/>
    </location>
</feature>
<dbReference type="WBParaSite" id="Pan_g12219.t1">
    <property type="protein sequence ID" value="Pan_g12219.t1"/>
    <property type="gene ID" value="Pan_g12219"/>
</dbReference>
<dbReference type="Proteomes" id="UP000492821">
    <property type="component" value="Unassembled WGS sequence"/>
</dbReference>
<sequence>MHPQSSRNKHTSPVHRDARQAEAKKRKMPRVCIKPASNEINHSPMALGIAIGRVPVKCMKPLRPALV</sequence>
<evidence type="ECO:0000313" key="3">
    <source>
        <dbReference type="WBParaSite" id="Pan_g12219.t1"/>
    </source>
</evidence>
<accession>A0A7E4US76</accession>
<evidence type="ECO:0000256" key="1">
    <source>
        <dbReference type="SAM" id="MobiDB-lite"/>
    </source>
</evidence>
<reference evidence="3" key="2">
    <citation type="submission" date="2020-10" db="UniProtKB">
        <authorList>
            <consortium name="WormBaseParasite"/>
        </authorList>
    </citation>
    <scope>IDENTIFICATION</scope>
</reference>
<protein>
    <submittedName>
        <fullName evidence="3">Uncharacterized protein</fullName>
    </submittedName>
</protein>
<reference evidence="2" key="1">
    <citation type="journal article" date="2013" name="Genetics">
        <title>The draft genome and transcriptome of Panagrellus redivivus are shaped by the harsh demands of a free-living lifestyle.</title>
        <authorList>
            <person name="Srinivasan J."/>
            <person name="Dillman A.R."/>
            <person name="Macchietto M.G."/>
            <person name="Heikkinen L."/>
            <person name="Lakso M."/>
            <person name="Fracchia K.M."/>
            <person name="Antoshechkin I."/>
            <person name="Mortazavi A."/>
            <person name="Wong G."/>
            <person name="Sternberg P.W."/>
        </authorList>
    </citation>
    <scope>NUCLEOTIDE SEQUENCE [LARGE SCALE GENOMIC DNA]</scope>
    <source>
        <strain evidence="2">MT8872</strain>
    </source>
</reference>